<feature type="compositionally biased region" description="Basic and acidic residues" evidence="1">
    <location>
        <begin position="20"/>
        <end position="29"/>
    </location>
</feature>
<dbReference type="EMBL" id="CM017877">
    <property type="protein sequence ID" value="KAG1347572.1"/>
    <property type="molecule type" value="Genomic_DNA"/>
</dbReference>
<sequence length="95" mass="10323">MSKLQRSSVSFRRQGSSGRIWDDPLRGMDLKGAATPVPEPGAEPSLSGNLFPDPRAQTPAVVPPLAQPLKRTKQPRRHRFFCACIGPSSPATTKE</sequence>
<feature type="region of interest" description="Disordered" evidence="1">
    <location>
        <begin position="1"/>
        <end position="74"/>
    </location>
</feature>
<organism evidence="2 3">
    <name type="scientific">Cocos nucifera</name>
    <name type="common">Coconut palm</name>
    <dbReference type="NCBI Taxonomy" id="13894"/>
    <lineage>
        <taxon>Eukaryota</taxon>
        <taxon>Viridiplantae</taxon>
        <taxon>Streptophyta</taxon>
        <taxon>Embryophyta</taxon>
        <taxon>Tracheophyta</taxon>
        <taxon>Spermatophyta</taxon>
        <taxon>Magnoliopsida</taxon>
        <taxon>Liliopsida</taxon>
        <taxon>Arecaceae</taxon>
        <taxon>Arecoideae</taxon>
        <taxon>Cocoseae</taxon>
        <taxon>Attaleinae</taxon>
        <taxon>Cocos</taxon>
    </lineage>
</organism>
<evidence type="ECO:0000313" key="2">
    <source>
        <dbReference type="EMBL" id="KAG1347572.1"/>
    </source>
</evidence>
<accession>A0A8K0N3Z7</accession>
<dbReference type="AlphaFoldDB" id="A0A8K0N3Z7"/>
<evidence type="ECO:0000256" key="1">
    <source>
        <dbReference type="SAM" id="MobiDB-lite"/>
    </source>
</evidence>
<reference evidence="2" key="2">
    <citation type="submission" date="2019-07" db="EMBL/GenBank/DDBJ databases">
        <authorList>
            <person name="Yang Y."/>
            <person name="Bocs S."/>
            <person name="Baudouin L."/>
        </authorList>
    </citation>
    <scope>NUCLEOTIDE SEQUENCE</scope>
    <source>
        <tissue evidence="2">Spear leaf of Hainan Tall coconut</tissue>
    </source>
</reference>
<keyword evidence="3" id="KW-1185">Reference proteome</keyword>
<dbReference type="InterPro" id="IPR031421">
    <property type="entry name" value="DUF4666"/>
</dbReference>
<reference evidence="2" key="1">
    <citation type="journal article" date="2017" name="Gigascience">
        <title>The genome draft of coconut (Cocos nucifera).</title>
        <authorList>
            <person name="Xiao Y."/>
            <person name="Xu P."/>
            <person name="Fan H."/>
            <person name="Baudouin L."/>
            <person name="Xia W."/>
            <person name="Bocs S."/>
            <person name="Xu J."/>
            <person name="Li Q."/>
            <person name="Guo A."/>
            <person name="Zhou L."/>
            <person name="Li J."/>
            <person name="Wu Y."/>
            <person name="Ma Z."/>
            <person name="Armero A."/>
            <person name="Issali A.E."/>
            <person name="Liu N."/>
            <person name="Peng M."/>
            <person name="Yang Y."/>
        </authorList>
    </citation>
    <scope>NUCLEOTIDE SEQUENCE</scope>
    <source>
        <tissue evidence="2">Spear leaf of Hainan Tall coconut</tissue>
    </source>
</reference>
<evidence type="ECO:0000313" key="3">
    <source>
        <dbReference type="Proteomes" id="UP000797356"/>
    </source>
</evidence>
<gene>
    <name evidence="2" type="ORF">COCNU_06G014010</name>
</gene>
<feature type="compositionally biased region" description="Polar residues" evidence="1">
    <location>
        <begin position="1"/>
        <end position="17"/>
    </location>
</feature>
<protein>
    <submittedName>
        <fullName evidence="2">Uncharacterized protein</fullName>
    </submittedName>
</protein>
<comment type="caution">
    <text evidence="2">The sequence shown here is derived from an EMBL/GenBank/DDBJ whole genome shotgun (WGS) entry which is preliminary data.</text>
</comment>
<dbReference type="Proteomes" id="UP000797356">
    <property type="component" value="Chromosome 6"/>
</dbReference>
<name>A0A8K0N3Z7_COCNU</name>
<proteinExistence type="predicted"/>
<dbReference type="Pfam" id="PF15697">
    <property type="entry name" value="DUF4666"/>
    <property type="match status" value="1"/>
</dbReference>
<dbReference type="OrthoDB" id="786478at2759"/>